<proteinExistence type="predicted"/>
<reference evidence="2 3" key="1">
    <citation type="submission" date="2018-06" db="EMBL/GenBank/DDBJ databases">
        <authorList>
            <consortium name="Pathogen Informatics"/>
            <person name="Doyle S."/>
        </authorList>
    </citation>
    <scope>NUCLEOTIDE SEQUENCE [LARGE SCALE GENOMIC DNA]</scope>
    <source>
        <strain evidence="2 3">NCTC11632</strain>
    </source>
</reference>
<dbReference type="RefSeq" id="WP_115096600.1">
    <property type="nucleotide sequence ID" value="NZ_UGTF01000002.1"/>
</dbReference>
<gene>
    <name evidence="2" type="ORF">NCTC11632_00646</name>
</gene>
<dbReference type="InterPro" id="IPR041700">
    <property type="entry name" value="OMP_b-brl_3"/>
</dbReference>
<dbReference type="InterPro" id="IPR008969">
    <property type="entry name" value="CarboxyPept-like_regulatory"/>
</dbReference>
<feature type="domain" description="Outer membrane protein beta-barrel" evidence="1">
    <location>
        <begin position="388"/>
        <end position="729"/>
    </location>
</feature>
<evidence type="ECO:0000313" key="2">
    <source>
        <dbReference type="EMBL" id="SUB88575.1"/>
    </source>
</evidence>
<name>A0A379E7A8_9PORP</name>
<evidence type="ECO:0000313" key="3">
    <source>
        <dbReference type="Proteomes" id="UP000254156"/>
    </source>
</evidence>
<dbReference type="Pfam" id="PF14905">
    <property type="entry name" value="OMP_b-brl_3"/>
    <property type="match status" value="1"/>
</dbReference>
<sequence>MSKKYRCVRILGICVLFLFLIIESKAQLQVKGQVVSDNGTPIEAVNILLRSISDSTLLEVAVSDSLGYYVLACPELPFFVSYSCIGFKSISINYDSTLKAYRRVVLEESPEILDEVVIVARSIKTTPVIGGIECTIRNKTIIKDRSVADFLSYAPLVATSGLQSFRVADKEHVVFYINGRRSHMSPAALYNYLRSLSADQVSSLKILHQPPLEYGVGDDYAVIDIVVKDDNVGFQGSLRGEVIKTRYWKQTSSATFLFQTPRWRTQMYLSARNLKDYERGESYTRYTSTQQYVENEQQRDTRRKQYDFNLTSEYQLLTDHLIGASVDMYNYDGTPNTSIKTHYRTNVIDSVFMGTIARKYTDRYLAGALYYKGKLRGGISFSAELTGLWSDYQHRMSHKYRREDLSNSPLYLDYTADLPMKTHSYEAKIKAMVPLMSPLSLHVGSQTDYRKAFYKEKYNIVQSPKSYFLTDQKLEYNETSLLLYALFSCNFPASITSYGGFYGQYNKTAGAFNEERHSTYNNRWYLLPYLNITWNSNGLSVAYSFSASNYYHNFISYSPFKQWQSITTYSQGNPELRPVRSLHHTLTARYKNLNVKLFHSRSDDATLIIPVLEDKTVIAYRSYNYGKSFSWGLSLGYGVDVTPWWYFNGNANVRNSTLKAELPIVELYAPLYDNAWFVSGGVSNAFTLSERYDWTADLSISYSAPYRWGYTIENGMMQCNFNMRKSIGDNIMLALWCYKSWLHSLGYPLHRWGISETHSSHFQTLNKSWGEDMGIALSLTYFFGKSSLNQRVERHSTDASRIISNNK</sequence>
<dbReference type="EMBL" id="UGTF01000002">
    <property type="protein sequence ID" value="SUB88575.1"/>
    <property type="molecule type" value="Genomic_DNA"/>
</dbReference>
<dbReference type="Proteomes" id="UP000254156">
    <property type="component" value="Unassembled WGS sequence"/>
</dbReference>
<dbReference type="SUPFAM" id="SSF56935">
    <property type="entry name" value="Porins"/>
    <property type="match status" value="1"/>
</dbReference>
<accession>A0A379E7A8</accession>
<protein>
    <recommendedName>
        <fullName evidence="1">Outer membrane protein beta-barrel domain-containing protein</fullName>
    </recommendedName>
</protein>
<evidence type="ECO:0000259" key="1">
    <source>
        <dbReference type="Pfam" id="PF14905"/>
    </source>
</evidence>
<dbReference type="SUPFAM" id="SSF49464">
    <property type="entry name" value="Carboxypeptidase regulatory domain-like"/>
    <property type="match status" value="1"/>
</dbReference>
<organism evidence="2 3">
    <name type="scientific">Porphyromonas macacae</name>
    <dbReference type="NCBI Taxonomy" id="28115"/>
    <lineage>
        <taxon>Bacteria</taxon>
        <taxon>Pseudomonadati</taxon>
        <taxon>Bacteroidota</taxon>
        <taxon>Bacteroidia</taxon>
        <taxon>Bacteroidales</taxon>
        <taxon>Porphyromonadaceae</taxon>
        <taxon>Porphyromonas</taxon>
    </lineage>
</organism>
<dbReference type="AlphaFoldDB" id="A0A379E7A8"/>